<evidence type="ECO:0000313" key="2">
    <source>
        <dbReference type="EMBL" id="PUA31034.1"/>
    </source>
</evidence>
<dbReference type="Gene3D" id="2.60.40.10">
    <property type="entry name" value="Immunoglobulins"/>
    <property type="match status" value="1"/>
</dbReference>
<evidence type="ECO:0000256" key="1">
    <source>
        <dbReference type="SAM" id="Phobius"/>
    </source>
</evidence>
<comment type="caution">
    <text evidence="2">The sequence shown here is derived from an EMBL/GenBank/DDBJ whole genome shotgun (WGS) entry which is preliminary data.</text>
</comment>
<sequence length="672" mass="72688">MLAFTISLAAIPARAGYLEAVGVVWGTAEEPLLATPGDKDAKLTVTLQNLRTPDKGEADFVMCGIVATLKGYPFKEYPFRDVSEHEEAMAYFSDSLSFGKTATFQFRLNIDENAKPGVYDAVLTVSYFKCGVQDSTQYTLYTYSMPIRVKVWPPPDLNIVDVSWEDGSGRVISAGPGSNGLTLSITIHNPPQNYMYDVKGTLLLAYPFIDPANLGTANASISGTVQPNQAFTLKFTLNVEKGAKVGVYSLPLMLEYYNHWGTRKSQMVYVTVPLEGKEELSVDVDQPRTYPGSLVKPKISLRNSGTAPIFDVEVRLSSGAQQLSVISGDLFKIPVVLPNQTVDLSPSVYITPTASTGVYQATLSITYKDIKGNACTDEHTLSIMVLDRVMGGVKARIEGNPVTTRQPNNVSIVILNANEGPITSVKASLDTSGLPISVISGDVPALLDRIDEGKEARLKTVVYVSPSATEGIHYAKLNVAYLDSYGILREESLPIPFVVKGIIDLNFKSLEIAKATFTPGETVDITGEVINSGTTTARMAEVSLRADRPLTTTSLSTYYIGDIDPYSTVSFSVSLDVSRDARPGTYKPELVISYVDSFGQRYSVVKPIDVRVVEGQTFTTLSPTRAAQTGGAGISPGQLTLYASIALAAIVVLLAFLLVRARRELIRTKRAG</sequence>
<reference evidence="2 3" key="1">
    <citation type="submission" date="2017-04" db="EMBL/GenBank/DDBJ databases">
        <title>Draft Aigarchaeota genome from a New Zealand hot spring.</title>
        <authorList>
            <person name="Reysenbach A.-L."/>
            <person name="Donaho J.A."/>
            <person name="Gerhart J."/>
            <person name="Kelley J.F."/>
            <person name="Kouba K."/>
            <person name="Podar M."/>
            <person name="Stott M."/>
        </authorList>
    </citation>
    <scope>NUCLEOTIDE SEQUENCE [LARGE SCALE GENOMIC DNA]</scope>
    <source>
        <strain evidence="2">NZ13_MG1</strain>
    </source>
</reference>
<dbReference type="AlphaFoldDB" id="A0A2R7Y0J3"/>
<proteinExistence type="predicted"/>
<evidence type="ECO:0008006" key="4">
    <source>
        <dbReference type="Google" id="ProtNLM"/>
    </source>
</evidence>
<dbReference type="Proteomes" id="UP000244066">
    <property type="component" value="Unassembled WGS sequence"/>
</dbReference>
<dbReference type="PANTHER" id="PTHR35902">
    <property type="entry name" value="S-LAYER DOMAIN-LIKE PROTEIN-RELATED"/>
    <property type="match status" value="1"/>
</dbReference>
<gene>
    <name evidence="2" type="ORF">B9J98_08085</name>
</gene>
<organism evidence="2 3">
    <name type="scientific">Candidatus Terraquivivens tikiterensis</name>
    <dbReference type="NCBI Taxonomy" id="1980982"/>
    <lineage>
        <taxon>Archaea</taxon>
        <taxon>Nitrososphaerota</taxon>
        <taxon>Candidatus Wolframiiraptoraceae</taxon>
        <taxon>Candidatus Terraquivivens</taxon>
    </lineage>
</organism>
<dbReference type="InterPro" id="IPR013783">
    <property type="entry name" value="Ig-like_fold"/>
</dbReference>
<protein>
    <recommendedName>
        <fullName evidence="4">CARDB domain-containing protein</fullName>
    </recommendedName>
</protein>
<keyword evidence="1" id="KW-0812">Transmembrane</keyword>
<evidence type="ECO:0000313" key="3">
    <source>
        <dbReference type="Proteomes" id="UP000244066"/>
    </source>
</evidence>
<name>A0A2R7Y0J3_9ARCH</name>
<keyword evidence="1" id="KW-0472">Membrane</keyword>
<feature type="transmembrane region" description="Helical" evidence="1">
    <location>
        <begin position="639"/>
        <end position="659"/>
    </location>
</feature>
<keyword evidence="1" id="KW-1133">Transmembrane helix</keyword>
<accession>A0A2R7Y0J3</accession>
<dbReference type="EMBL" id="NDWU01000031">
    <property type="protein sequence ID" value="PUA31034.1"/>
    <property type="molecule type" value="Genomic_DNA"/>
</dbReference>